<reference evidence="2" key="1">
    <citation type="submission" date="2011-11" db="EMBL/GenBank/DDBJ databases">
        <title>Construction and analysis of a metagenome of deep-sea sediment.</title>
        <authorList>
            <person name="Huo Y.-Y."/>
            <person name="Cheng H."/>
            <person name="Wu M."/>
        </authorList>
    </citation>
    <scope>NUCLEOTIDE SEQUENCE</scope>
</reference>
<evidence type="ECO:0000256" key="1">
    <source>
        <dbReference type="HAMAP-Rule" id="MF_02088"/>
    </source>
</evidence>
<feature type="transmembrane region" description="Helical" evidence="1">
    <location>
        <begin position="32"/>
        <end position="53"/>
    </location>
</feature>
<feature type="transmembrane region" description="Helical" evidence="1">
    <location>
        <begin position="105"/>
        <end position="125"/>
    </location>
</feature>
<feature type="transmembrane region" description="Helical" evidence="1">
    <location>
        <begin position="65"/>
        <end position="85"/>
    </location>
</feature>
<comment type="subcellular location">
    <subcellularLocation>
        <location evidence="1">Cell membrane</location>
        <topology evidence="1">Multi-pass membrane protein</topology>
    </subcellularLocation>
</comment>
<name>H9BWU6_9BACT</name>
<comment type="similarity">
    <text evidence="1">Belongs to the vitamin uptake transporter (VUT/ECF) (TC 2.A.88) family. Q precursor transporter subfamily.</text>
</comment>
<dbReference type="PANTHER" id="PTHR34300:SF2">
    <property type="entry name" value="QUEUOSINE PRECURSOR TRANSPORTER-RELATED"/>
    <property type="match status" value="1"/>
</dbReference>
<dbReference type="GO" id="GO:0022857">
    <property type="term" value="F:transmembrane transporter activity"/>
    <property type="evidence" value="ECO:0007669"/>
    <property type="project" value="UniProtKB-UniRule"/>
</dbReference>
<organism evidence="2">
    <name type="scientific">uncultured bacterium W4-87b</name>
    <dbReference type="NCBI Taxonomy" id="1130995"/>
    <lineage>
        <taxon>Bacteria</taxon>
        <taxon>environmental samples</taxon>
    </lineage>
</organism>
<feature type="transmembrane region" description="Helical" evidence="1">
    <location>
        <begin position="146"/>
        <end position="165"/>
    </location>
</feature>
<dbReference type="EMBL" id="JQ085820">
    <property type="protein sequence ID" value="AFD03268.1"/>
    <property type="molecule type" value="Genomic_DNA"/>
</dbReference>
<comment type="function">
    <text evidence="1">Involved in the import of queuosine (Q) precursors, required for Q precursor salvage.</text>
</comment>
<dbReference type="HAMAP" id="MF_02088">
    <property type="entry name" value="Q_prec_transport"/>
    <property type="match status" value="1"/>
</dbReference>
<dbReference type="NCBIfam" id="TIGR00697">
    <property type="entry name" value="queuosine precursor transporter"/>
    <property type="match status" value="1"/>
</dbReference>
<keyword evidence="1" id="KW-0812">Transmembrane</keyword>
<keyword evidence="1" id="KW-0472">Membrane</keyword>
<sequence>MKRYEQLYAGFMAVFVTFVVLTNTVGVKLFTAFGIVLPVSIIWFPLTFLITDIVSEMYGARRARFLVIMGFCMSLLLLAFSLIGIRLPVASFYPLQEDYTNIFGPIWRLLFGSMAAYLLAQLIDVRLFHFWKKLTKGKHLWLRNNASTMISQFIDTFTVNTIFLYKNPTIFTGDFSDLMGVILGVYILKVAIAALDTPLCYLGVWFVEKMTGVKGEDIS</sequence>
<proteinExistence type="inferred from homology"/>
<keyword evidence="1" id="KW-0813">Transport</keyword>
<dbReference type="PANTHER" id="PTHR34300">
    <property type="entry name" value="QUEUOSINE PRECURSOR TRANSPORTER-RELATED"/>
    <property type="match status" value="1"/>
</dbReference>
<feature type="transmembrane region" description="Helical" evidence="1">
    <location>
        <begin position="185"/>
        <end position="207"/>
    </location>
</feature>
<protein>
    <recommendedName>
        <fullName evidence="1">Probable queuosine precursor transporter</fullName>
        <shortName evidence="1">Q precursor transporter</shortName>
    </recommendedName>
</protein>
<keyword evidence="1" id="KW-1003">Cell membrane</keyword>
<dbReference type="AlphaFoldDB" id="H9BWU6"/>
<feature type="transmembrane region" description="Helical" evidence="1">
    <location>
        <begin position="7"/>
        <end position="26"/>
    </location>
</feature>
<dbReference type="InterPro" id="IPR003744">
    <property type="entry name" value="YhhQ"/>
</dbReference>
<dbReference type="GO" id="GO:0005886">
    <property type="term" value="C:plasma membrane"/>
    <property type="evidence" value="ECO:0007669"/>
    <property type="project" value="UniProtKB-SubCell"/>
</dbReference>
<evidence type="ECO:0000313" key="2">
    <source>
        <dbReference type="EMBL" id="AFD03268.1"/>
    </source>
</evidence>
<keyword evidence="1" id="KW-1133">Transmembrane helix</keyword>
<accession>H9BWU6</accession>
<dbReference type="Pfam" id="PF02592">
    <property type="entry name" value="Vut_1"/>
    <property type="match status" value="1"/>
</dbReference>